<dbReference type="KEGG" id="gfl:GRFL_2829"/>
<dbReference type="Pfam" id="PF09697">
    <property type="entry name" value="Porph_ging"/>
    <property type="match status" value="1"/>
</dbReference>
<dbReference type="AlphaFoldDB" id="A0A1L7I8L5"/>
<organism evidence="1 2">
    <name type="scientific">Christiangramia flava JLT2011</name>
    <dbReference type="NCBI Taxonomy" id="1229726"/>
    <lineage>
        <taxon>Bacteria</taxon>
        <taxon>Pseudomonadati</taxon>
        <taxon>Bacteroidota</taxon>
        <taxon>Flavobacteriia</taxon>
        <taxon>Flavobacteriales</taxon>
        <taxon>Flavobacteriaceae</taxon>
        <taxon>Christiangramia</taxon>
    </lineage>
</organism>
<accession>A0A1L7I8L5</accession>
<evidence type="ECO:0000313" key="2">
    <source>
        <dbReference type="Proteomes" id="UP000186230"/>
    </source>
</evidence>
<dbReference type="EMBL" id="CP016359">
    <property type="protein sequence ID" value="APU69553.1"/>
    <property type="molecule type" value="Genomic_DNA"/>
</dbReference>
<proteinExistence type="predicted"/>
<dbReference type="OrthoDB" id="1440774at2"/>
<dbReference type="NCBIfam" id="TIGR01200">
    <property type="entry name" value="GLPGLI"/>
    <property type="match status" value="1"/>
</dbReference>
<name>A0A1L7I8L5_9FLAO</name>
<reference evidence="1 2" key="1">
    <citation type="submission" date="2016-07" db="EMBL/GenBank/DDBJ databases">
        <title>Multi-omics approach to identify versatile polysaccharide utilization systems of a marine flavobacterium Gramella flava.</title>
        <authorList>
            <person name="Tang K."/>
        </authorList>
    </citation>
    <scope>NUCLEOTIDE SEQUENCE [LARGE SCALE GENOMIC DNA]</scope>
    <source>
        <strain evidence="1 2">JLT2011</strain>
    </source>
</reference>
<dbReference type="Proteomes" id="UP000186230">
    <property type="component" value="Chromosome"/>
</dbReference>
<gene>
    <name evidence="1" type="ORF">GRFL_2829</name>
</gene>
<evidence type="ECO:0000313" key="1">
    <source>
        <dbReference type="EMBL" id="APU69553.1"/>
    </source>
</evidence>
<dbReference type="STRING" id="1229726.GRFL_2829"/>
<sequence length="199" mass="23249">MPMASKQTLVKALTNSQPEEFILKIKNNESYYQHIPSLKQEGFYMGSRAGTTPYYSNNATDTIIKMSRSLGYISQPQLDWQLTNKTKMIGDYKCYRASIKEKLYSRQGYYYYKDVIAWFTPEIPLNFGPKNYKGLPGLILQIEDNEYTLTATKINLNPSEEFKIERPKKNAKVITKQESFDRIKEMEDDRQKSFSAKNR</sequence>
<protein>
    <submittedName>
        <fullName evidence="1">Uncharacterized protein</fullName>
    </submittedName>
</protein>
<dbReference type="InterPro" id="IPR005901">
    <property type="entry name" value="GLPGLI"/>
</dbReference>
<keyword evidence="2" id="KW-1185">Reference proteome</keyword>